<evidence type="ECO:0000259" key="5">
    <source>
        <dbReference type="Pfam" id="PF00171"/>
    </source>
</evidence>
<sequence>MTLATSSGLVGGQFAPAHSQQIIAVVNPATEEQIGQIIDGDAQDVDTAVRCAHQTFVATGWADLPATDRAQYLDKLADALEARSQQIAAAVTEQNGMPISMSNYLNGPFVVDIYRYFARAAREMPFEETRFSDGVTGIIRRQPIGVAGLIVPWNSPHCLMAFKVGAALAAGCTTVIKPAPETSLDMSLFAEAVLEAGIPSGVVNIVTGGRETGAALVGHPLVTKIGFTGSTAAGKLIASRAGAQLKRVTLELGGKSAAILLDDADLSAFAQTVIPLCSPYSGQICVSNTRILAPRARYDEVVEVVVEAMRSGAVGDPMNPSTVFGPLVSERQRTRVEAYIEVGRKEGADVVVGGGRPKDLDRGYYFEPTVFRKVANSMQIAQEEIFGPVLAVIPYDTDNEAVTIANDSRYGLAGSIWTGDPERGLELARQIDVGQIRVNTMVSGNGFPFGGFKHSGLGRELGPEGVASYTELKTIYPMNQGDSAQSPLTTN</sequence>
<dbReference type="Proteomes" id="UP001432062">
    <property type="component" value="Chromosome"/>
</dbReference>
<name>A0ABZ1YUC6_9NOCA</name>
<accession>A0ABZ1YUC6</accession>
<feature type="active site" evidence="3">
    <location>
        <position position="251"/>
    </location>
</feature>
<comment type="similarity">
    <text evidence="1 4">Belongs to the aldehyde dehydrogenase family.</text>
</comment>
<gene>
    <name evidence="6" type="ORF">OG563_47720</name>
</gene>
<dbReference type="InterPro" id="IPR029510">
    <property type="entry name" value="Ald_DH_CS_GLU"/>
</dbReference>
<dbReference type="Gene3D" id="3.40.605.10">
    <property type="entry name" value="Aldehyde Dehydrogenase, Chain A, domain 1"/>
    <property type="match status" value="1"/>
</dbReference>
<dbReference type="Pfam" id="PF00171">
    <property type="entry name" value="Aldedh"/>
    <property type="match status" value="1"/>
</dbReference>
<organism evidence="6 7">
    <name type="scientific">Nocardia vinacea</name>
    <dbReference type="NCBI Taxonomy" id="96468"/>
    <lineage>
        <taxon>Bacteria</taxon>
        <taxon>Bacillati</taxon>
        <taxon>Actinomycetota</taxon>
        <taxon>Actinomycetes</taxon>
        <taxon>Mycobacteriales</taxon>
        <taxon>Nocardiaceae</taxon>
        <taxon>Nocardia</taxon>
    </lineage>
</organism>
<keyword evidence="2 4" id="KW-0560">Oxidoreductase</keyword>
<proteinExistence type="inferred from homology"/>
<dbReference type="InterPro" id="IPR016163">
    <property type="entry name" value="Ald_DH_C"/>
</dbReference>
<dbReference type="EMBL" id="CP109441">
    <property type="protein sequence ID" value="WUV46636.1"/>
    <property type="molecule type" value="Genomic_DNA"/>
</dbReference>
<dbReference type="Gene3D" id="3.40.309.10">
    <property type="entry name" value="Aldehyde Dehydrogenase, Chain A, domain 2"/>
    <property type="match status" value="1"/>
</dbReference>
<evidence type="ECO:0000256" key="3">
    <source>
        <dbReference type="PROSITE-ProRule" id="PRU10007"/>
    </source>
</evidence>
<dbReference type="RefSeq" id="WP_329410536.1">
    <property type="nucleotide sequence ID" value="NZ_CP109441.1"/>
</dbReference>
<dbReference type="CDD" id="cd07139">
    <property type="entry name" value="ALDH_AldA-Rv0768"/>
    <property type="match status" value="1"/>
</dbReference>
<dbReference type="PROSITE" id="PS00687">
    <property type="entry name" value="ALDEHYDE_DEHYDR_GLU"/>
    <property type="match status" value="1"/>
</dbReference>
<protein>
    <submittedName>
        <fullName evidence="6">Aldehyde dehydrogenase</fullName>
    </submittedName>
</protein>
<dbReference type="PANTHER" id="PTHR42804">
    <property type="entry name" value="ALDEHYDE DEHYDROGENASE"/>
    <property type="match status" value="1"/>
</dbReference>
<dbReference type="PANTHER" id="PTHR42804:SF1">
    <property type="entry name" value="ALDEHYDE DEHYDROGENASE-RELATED"/>
    <property type="match status" value="1"/>
</dbReference>
<dbReference type="InterPro" id="IPR016161">
    <property type="entry name" value="Ald_DH/histidinol_DH"/>
</dbReference>
<dbReference type="SUPFAM" id="SSF53720">
    <property type="entry name" value="ALDH-like"/>
    <property type="match status" value="1"/>
</dbReference>
<dbReference type="InterPro" id="IPR016162">
    <property type="entry name" value="Ald_DH_N"/>
</dbReference>
<dbReference type="InterPro" id="IPR015590">
    <property type="entry name" value="Aldehyde_DH_dom"/>
</dbReference>
<evidence type="ECO:0000256" key="1">
    <source>
        <dbReference type="ARBA" id="ARBA00009986"/>
    </source>
</evidence>
<keyword evidence="7" id="KW-1185">Reference proteome</keyword>
<evidence type="ECO:0000313" key="6">
    <source>
        <dbReference type="EMBL" id="WUV46636.1"/>
    </source>
</evidence>
<evidence type="ECO:0000256" key="2">
    <source>
        <dbReference type="ARBA" id="ARBA00023002"/>
    </source>
</evidence>
<evidence type="ECO:0000256" key="4">
    <source>
        <dbReference type="RuleBase" id="RU003345"/>
    </source>
</evidence>
<reference evidence="6" key="1">
    <citation type="submission" date="2022-10" db="EMBL/GenBank/DDBJ databases">
        <title>The complete genomes of actinobacterial strains from the NBC collection.</title>
        <authorList>
            <person name="Joergensen T.S."/>
            <person name="Alvarez Arevalo M."/>
            <person name="Sterndorff E.B."/>
            <person name="Faurdal D."/>
            <person name="Vuksanovic O."/>
            <person name="Mourched A.-S."/>
            <person name="Charusanti P."/>
            <person name="Shaw S."/>
            <person name="Blin K."/>
            <person name="Weber T."/>
        </authorList>
    </citation>
    <scope>NUCLEOTIDE SEQUENCE</scope>
    <source>
        <strain evidence="6">NBC_01482</strain>
    </source>
</reference>
<feature type="domain" description="Aldehyde dehydrogenase" evidence="5">
    <location>
        <begin position="17"/>
        <end position="475"/>
    </location>
</feature>
<evidence type="ECO:0000313" key="7">
    <source>
        <dbReference type="Proteomes" id="UP001432062"/>
    </source>
</evidence>